<reference evidence="2 4" key="4">
    <citation type="journal article" date="2002" name="Genome Biol.">
        <title>The transposable elements of the Drosophila melanogaster euchromatin: a genomics perspective.</title>
        <authorList>
            <person name="Kaminker J.S."/>
            <person name="Bergman C.M."/>
            <person name="Kronmiller B."/>
            <person name="Carlson J."/>
            <person name="Svirskas R."/>
            <person name="Patel S."/>
            <person name="Frise E."/>
            <person name="Wheeler D.A."/>
            <person name="Lewis S.E."/>
            <person name="Rubin G.M."/>
            <person name="Ashburner M."/>
            <person name="Celniker S.E."/>
        </authorList>
    </citation>
    <scope>NUCLEOTIDE SEQUENCE [LARGE SCALE GENOMIC DNA]</scope>
    <source>
        <strain evidence="4">Berkeley</strain>
    </source>
</reference>
<evidence type="ECO:0000313" key="1">
    <source>
        <dbReference type="EMBL" id="API64968.1"/>
    </source>
</evidence>
<dbReference type="KEGG" id="dme:Dmel_CG46305"/>
<reference evidence="2" key="11">
    <citation type="journal article" date="2015" name="G3 (Bethesda)">
        <title>Gene Model Annotations for Drosophila melanogaster: The Rule-Benders.</title>
        <authorList>
            <consortium name="FlyBase Consortium"/>
            <person name="Crosby M.A."/>
            <person name="Gramates L.S."/>
            <person name="Dos Santos G."/>
            <person name="Matthews B.B."/>
            <person name="St Pierre S.E."/>
            <person name="Zhou P."/>
            <person name="Schroeder A.J."/>
            <person name="Falls K."/>
            <person name="Emmert D.B."/>
            <person name="Russo S.M."/>
            <person name="Gelbart W.M."/>
            <person name="null"/>
        </authorList>
    </citation>
    <scope>NUCLEOTIDE SEQUENCE</scope>
</reference>
<reference evidence="2" key="14">
    <citation type="submission" date="2020-05" db="EMBL/GenBank/DDBJ databases">
        <title>Drosophila melanogaster release 4 sequence.</title>
        <authorList>
            <consortium name="Berkeley Drosophila Genome Project"/>
            <person name="Celniker S."/>
            <person name="Carlson J."/>
            <person name="Wan K."/>
            <person name="Pfeiffer B."/>
            <person name="Frise E."/>
            <person name="George R."/>
            <person name="Hoskins R."/>
            <person name="Stapleton M."/>
            <person name="Pacleb J."/>
            <person name="Park S."/>
            <person name="Svirskas R."/>
            <person name="Smith E."/>
            <person name="Yu C."/>
            <person name="Rubin G."/>
        </authorList>
    </citation>
    <scope>NUCLEOTIDE SEQUENCE</scope>
</reference>
<dbReference type="AGR" id="FB:FBgn0284083"/>
<reference evidence="2 4" key="9">
    <citation type="journal article" date="2007" name="Science">
        <title>Sequence finishing and mapping of Drosophila melanogaster heterochromatin.</title>
        <authorList>
            <person name="Hoskins R.A."/>
            <person name="Carlson J.W."/>
            <person name="Kennedy C."/>
            <person name="Acevedo D."/>
            <person name="Evans-Holm M."/>
            <person name="Frise E."/>
            <person name="Wan K.H."/>
            <person name="Park S."/>
            <person name="Mendez-Lago M."/>
            <person name="Rossi F."/>
            <person name="Villasante A."/>
            <person name="Dimitri P."/>
            <person name="Karpen G.H."/>
            <person name="Celniker S.E."/>
        </authorList>
    </citation>
    <scope>NUCLEOTIDE SEQUENCE [LARGE SCALE GENOMIC DNA]</scope>
    <source>
        <strain evidence="4">Berkeley</strain>
    </source>
</reference>
<gene>
    <name evidence="2" type="primary">CG43200-3'utr</name>
    <name evidence="2" type="synonym">Dmel\CG46305</name>
    <name evidence="2 3" type="ORF">CG46305</name>
    <name evidence="2" type="ORF">Dmel_CG46305</name>
</gene>
<dbReference type="EMBL" id="AE013599">
    <property type="protein sequence ID" value="API64968.1"/>
    <property type="molecule type" value="Genomic_DNA"/>
</dbReference>
<dbReference type="GeneID" id="30522394"/>
<protein>
    <submittedName>
        <fullName evidence="1">Uncharacterized protein, isoform A</fullName>
    </submittedName>
    <submittedName>
        <fullName evidence="2">Uncharacterized protein, isoform B</fullName>
    </submittedName>
</protein>
<sequence length="23" mass="2664">MSYVICFGMGMVFGMFVCRRCEP</sequence>
<reference evidence="2" key="7">
    <citation type="submission" date="2006-08" db="EMBL/GenBank/DDBJ databases">
        <authorList>
            <person name="Celniker S."/>
            <person name="Carlson J."/>
            <person name="Wan K."/>
            <person name="Frise E."/>
            <person name="Hoskins R."/>
            <person name="Park S."/>
            <person name="Svirskas R."/>
            <person name="Rubin G."/>
        </authorList>
    </citation>
    <scope>NUCLEOTIDE SEQUENCE</scope>
</reference>
<dbReference type="VEuPathDB" id="VectorBase:FBgn0284083"/>
<dbReference type="FlyBase" id="FBgn0284083">
    <property type="gene designation" value="CG46305"/>
</dbReference>
<evidence type="ECO:0000313" key="4">
    <source>
        <dbReference type="Proteomes" id="UP000000803"/>
    </source>
</evidence>
<proteinExistence type="predicted"/>
<dbReference type="Bgee" id="FBgn0284083">
    <property type="expression patterns" value="Expressed in seminal fluid secreting gland and 7 other cell types or tissues"/>
</dbReference>
<reference evidence="2 4" key="5">
    <citation type="journal article" date="2002" name="Genome Biol.">
        <title>Heterochromatic sequences in a Drosophila whole-genome shotgun assembly.</title>
        <authorList>
            <person name="Hoskins R.A."/>
            <person name="Smith C.D."/>
            <person name="Carlson J.W."/>
            <person name="Carvalho A.B."/>
            <person name="Halpern A."/>
            <person name="Kaminker J.S."/>
            <person name="Kennedy C."/>
            <person name="Mungall C.J."/>
            <person name="Sullivan B.A."/>
            <person name="Sutton G.G."/>
            <person name="Yasuhara J.C."/>
            <person name="Wakimoto B.T."/>
            <person name="Myers E.W."/>
            <person name="Celniker S.E."/>
            <person name="Rubin G.M."/>
            <person name="Karpen G.H."/>
        </authorList>
    </citation>
    <scope>NUCLEOTIDE SEQUENCE [LARGE SCALE GENOMIC DNA]</scope>
    <source>
        <strain evidence="4">Berkeley</strain>
    </source>
</reference>
<dbReference type="EMBL" id="AE013599">
    <property type="protein sequence ID" value="API64969.1"/>
    <property type="molecule type" value="Genomic_DNA"/>
</dbReference>
<dbReference type="RefSeq" id="NP_001334721.1">
    <property type="nucleotide sequence ID" value="NM_001347782.1"/>
</dbReference>
<keyword evidence="4" id="KW-1185">Reference proteome</keyword>
<evidence type="ECO:0000313" key="3">
    <source>
        <dbReference type="FlyBase" id="FBgn0284083"/>
    </source>
</evidence>
<reference evidence="2 4" key="8">
    <citation type="journal article" date="2007" name="Science">
        <title>The Release 5.1 annotation of Drosophila melanogaster heterochromatin.</title>
        <authorList>
            <person name="Smith C.D."/>
            <person name="Shu S."/>
            <person name="Mungall C.J."/>
            <person name="Karpen G.H."/>
        </authorList>
    </citation>
    <scope>NUCLEOTIDE SEQUENCE [LARGE SCALE GENOMIC DNA]</scope>
    <source>
        <strain evidence="4">Berkeley</strain>
    </source>
</reference>
<name>A0A384TTL1_DROME</name>
<reference evidence="2 4" key="3">
    <citation type="journal article" date="2002" name="Genome Biol.">
        <title>Annotation of the Drosophila melanogaster euchromatic genome: a systematic review.</title>
        <authorList>
            <person name="Misra S."/>
            <person name="Crosby M.A."/>
            <person name="Mungall C.J."/>
            <person name="Matthews B.B."/>
            <person name="Campbell K.S."/>
            <person name="Hradecky P."/>
            <person name="Huang Y."/>
            <person name="Kaminker J.S."/>
            <person name="Millburn G.H."/>
            <person name="Prochnik S.E."/>
            <person name="Smith C.D."/>
            <person name="Tupy J.L."/>
            <person name="Whitfied E.J."/>
            <person name="Bayraktaroglu L."/>
            <person name="Berman B.P."/>
            <person name="Bettencourt B.R."/>
            <person name="Celniker S.E."/>
            <person name="de Grey A.D."/>
            <person name="Drysdale R.A."/>
            <person name="Harris N.L."/>
            <person name="Richter J."/>
            <person name="Russo S."/>
            <person name="Schroeder A.J."/>
            <person name="Shu S.Q."/>
            <person name="Stapleton M."/>
            <person name="Yamada C."/>
            <person name="Ashburner M."/>
            <person name="Gelbart W.M."/>
            <person name="Rubin G.M."/>
            <person name="Lewis S.E."/>
        </authorList>
    </citation>
    <scope>GENOME REANNOTATION</scope>
    <source>
        <strain evidence="4">Berkeley</strain>
    </source>
</reference>
<reference evidence="2" key="12">
    <citation type="journal article" date="2015" name="Genome Res.">
        <title>The Release 6 reference sequence of the Drosophila melanogaster genome.</title>
        <authorList>
            <person name="Hoskins R.A."/>
            <person name="Carlson J.W."/>
            <person name="Wan K.H."/>
            <person name="Park S."/>
            <person name="Mendez I."/>
            <person name="Galle S.E."/>
            <person name="Booth B.W."/>
            <person name="Pfeiffer B.D."/>
            <person name="George R.A."/>
            <person name="Svirskas R."/>
            <person name="Krzywinski M."/>
            <person name="Schein J."/>
            <person name="Accardo M.C."/>
            <person name="Damia E."/>
            <person name="Messina G."/>
            <person name="Mendez-Lago M."/>
            <person name="de Pablos B."/>
            <person name="Demakova O.V."/>
            <person name="Andreyeva E.N."/>
            <person name="Boldyreva L.V."/>
            <person name="Marra M."/>
            <person name="Carvalho A.B."/>
            <person name="Dimitri P."/>
            <person name="Villasante A."/>
            <person name="Zhimulev I.F."/>
            <person name="Rubin G.M."/>
            <person name="Karpen G.H."/>
            <person name="Celniker S.E."/>
        </authorList>
    </citation>
    <scope>NUCLEOTIDE SEQUENCE</scope>
</reference>
<reference evidence="2" key="10">
    <citation type="journal article" date="2015" name="G3 (Bethesda)">
        <title>Gene Model Annotations for Drosophila melanogaster: Impact of High-Throughput Data.</title>
        <authorList>
            <consortium name="FlyBase Consortium"/>
            <person name="Matthews B.B."/>
            <person name="Dos Santos G."/>
            <person name="Crosby M.A."/>
            <person name="Emmert D.B."/>
            <person name="St Pierre S.E."/>
            <person name="Gramates L.S."/>
            <person name="Zhou P."/>
            <person name="Schroeder A.J."/>
            <person name="Falls K."/>
            <person name="Strelets V."/>
            <person name="Russo S.M."/>
            <person name="Gelbart W.M."/>
            <person name="null"/>
        </authorList>
    </citation>
    <scope>NUCLEOTIDE SEQUENCE</scope>
</reference>
<dbReference type="InParanoid" id="A0A384TTL1"/>
<organism evidence="2 4">
    <name type="scientific">Drosophila melanogaster</name>
    <name type="common">Fruit fly</name>
    <dbReference type="NCBI Taxonomy" id="7227"/>
    <lineage>
        <taxon>Eukaryota</taxon>
        <taxon>Metazoa</taxon>
        <taxon>Ecdysozoa</taxon>
        <taxon>Arthropoda</taxon>
        <taxon>Hexapoda</taxon>
        <taxon>Insecta</taxon>
        <taxon>Pterygota</taxon>
        <taxon>Neoptera</taxon>
        <taxon>Endopterygota</taxon>
        <taxon>Diptera</taxon>
        <taxon>Brachycera</taxon>
        <taxon>Muscomorpha</taxon>
        <taxon>Ephydroidea</taxon>
        <taxon>Drosophilidae</taxon>
        <taxon>Drosophila</taxon>
        <taxon>Sophophora</taxon>
    </lineage>
</organism>
<reference evidence="2 4" key="2">
    <citation type="journal article" date="2002" name="Genome Biol.">
        <title>Finishing a whole-genome shotgun: release 3 of the Drosophila melanogaster euchromatic genome sequence.</title>
        <authorList>
            <person name="Celniker S.E."/>
            <person name="Wheeler D.A."/>
            <person name="Kronmiller B."/>
            <person name="Carlson J.W."/>
            <person name="Halpern A."/>
            <person name="Patel S."/>
            <person name="Adams M."/>
            <person name="Champe M."/>
            <person name="Dugan S.P."/>
            <person name="Frise E."/>
            <person name="Hodgson A."/>
            <person name="George R.A."/>
            <person name="Hoskins R.A."/>
            <person name="Laverty T."/>
            <person name="Muzny D.M."/>
            <person name="Nelson C.R."/>
            <person name="Pacleb J.M."/>
            <person name="Park S."/>
            <person name="Pfeiffer B.D."/>
            <person name="Richards S."/>
            <person name="Sodergren E.J."/>
            <person name="Svirskas R."/>
            <person name="Tabor P.E."/>
            <person name="Wan K."/>
            <person name="Stapleton M."/>
            <person name="Sutton G.G."/>
            <person name="Venter C."/>
            <person name="Weinstock G."/>
            <person name="Scherer S.E."/>
            <person name="Myers E.W."/>
            <person name="Gibbs R.A."/>
            <person name="Rubin G.M."/>
        </authorList>
    </citation>
    <scope>NUCLEOTIDE SEQUENCE [LARGE SCALE GENOMIC DNA]</scope>
    <source>
        <strain evidence="4">Berkeley</strain>
    </source>
</reference>
<evidence type="ECO:0000313" key="2">
    <source>
        <dbReference type="EMBL" id="API64969.1"/>
    </source>
</evidence>
<reference evidence="2 4" key="6">
    <citation type="journal article" date="2005" name="PLoS Comput. Biol.">
        <title>Combined evidence annotation of transposable elements in genome sequences.</title>
        <authorList>
            <person name="Quesneville H."/>
            <person name="Bergman C.M."/>
            <person name="Andrieu O."/>
            <person name="Autard D."/>
            <person name="Nouaud D."/>
            <person name="Ashburner M."/>
            <person name="Anxolabehere D."/>
        </authorList>
    </citation>
    <scope>NUCLEOTIDE SEQUENCE [LARGE SCALE GENOMIC DNA]</scope>
    <source>
        <strain evidence="4">Berkeley</strain>
    </source>
</reference>
<reference evidence="2 4" key="1">
    <citation type="journal article" date="2000" name="Science">
        <title>The genome sequence of Drosophila melanogaster.</title>
        <authorList>
            <person name="Adams M.D."/>
            <person name="Celniker S.E."/>
            <person name="Holt R.A."/>
            <person name="Evans C.A."/>
            <person name="Gocayne J.D."/>
            <person name="Amanatides P.G."/>
            <person name="Scherer S.E."/>
            <person name="Li P.W."/>
            <person name="Hoskins R.A."/>
            <person name="Galle R.F."/>
            <person name="George R.A."/>
            <person name="Lewis S.E."/>
            <person name="Richards S."/>
            <person name="Ashburner M."/>
            <person name="Henderson S.N."/>
            <person name="Sutton G.G."/>
            <person name="Wortman J.R."/>
            <person name="Yandell M.D."/>
            <person name="Zhang Q."/>
            <person name="Chen L.X."/>
            <person name="Brandon R.C."/>
            <person name="Rogers Y.H."/>
            <person name="Blazej R.G."/>
            <person name="Champe M."/>
            <person name="Pfeiffer B.D."/>
            <person name="Wan K.H."/>
            <person name="Doyle C."/>
            <person name="Baxter E.G."/>
            <person name="Helt G."/>
            <person name="Nelson C.R."/>
            <person name="Gabor G.L."/>
            <person name="Abril J.F."/>
            <person name="Agbayani A."/>
            <person name="An H.J."/>
            <person name="Andrews-Pfannkoch C."/>
            <person name="Baldwin D."/>
            <person name="Ballew R.M."/>
            <person name="Basu A."/>
            <person name="Baxendale J."/>
            <person name="Bayraktaroglu L."/>
            <person name="Beasley E.M."/>
            <person name="Beeson K.Y."/>
            <person name="Benos P.V."/>
            <person name="Berman B.P."/>
            <person name="Bhandari D."/>
            <person name="Bolshakov S."/>
            <person name="Borkova D."/>
            <person name="Botchan M.R."/>
            <person name="Bouck J."/>
            <person name="Brokstein P."/>
            <person name="Brottier P."/>
            <person name="Burtis K.C."/>
            <person name="Busam D.A."/>
            <person name="Butler H."/>
            <person name="Cadieu E."/>
            <person name="Center A."/>
            <person name="Chandra I."/>
            <person name="Cherry J.M."/>
            <person name="Cawley S."/>
            <person name="Dahlke C."/>
            <person name="Davenport L.B."/>
            <person name="Davies P."/>
            <person name="de Pablos B."/>
            <person name="Delcher A."/>
            <person name="Deng Z."/>
            <person name="Mays A.D."/>
            <person name="Dew I."/>
            <person name="Dietz S.M."/>
            <person name="Dodson K."/>
            <person name="Doup L.E."/>
            <person name="Downes M."/>
            <person name="Dugan-Rocha S."/>
            <person name="Dunkov B.C."/>
            <person name="Dunn P."/>
            <person name="Durbin K.J."/>
            <person name="Evangelista C.C."/>
            <person name="Ferraz C."/>
            <person name="Ferriera S."/>
            <person name="Fleischmann W."/>
            <person name="Fosler C."/>
            <person name="Gabrielian A.E."/>
            <person name="Garg N.S."/>
            <person name="Gelbart W.M."/>
            <person name="Glasser K."/>
            <person name="Glodek A."/>
            <person name="Gong F."/>
            <person name="Gorrell J.H."/>
            <person name="Gu Z."/>
            <person name="Guan P."/>
            <person name="Harris M."/>
            <person name="Harris N.L."/>
            <person name="Harvey D."/>
            <person name="Heiman T.J."/>
            <person name="Hernandez J.R."/>
            <person name="Houck J."/>
            <person name="Hostin D."/>
            <person name="Houston K.A."/>
            <person name="Howland T.J."/>
            <person name="Wei M.H."/>
            <person name="Ibegwam C."/>
            <person name="Jalali M."/>
            <person name="Kalush F."/>
            <person name="Karpen G.H."/>
            <person name="Ke Z."/>
            <person name="Kennison J.A."/>
            <person name="Ketchum K.A."/>
            <person name="Kimmel B.E."/>
            <person name="Kodira C.D."/>
            <person name="Kraft C."/>
            <person name="Kravitz S."/>
            <person name="Kulp D."/>
            <person name="Lai Z."/>
            <person name="Lasko P."/>
            <person name="Lei Y."/>
            <person name="Levitsky A.A."/>
            <person name="Li J."/>
            <person name="Li Z."/>
            <person name="Liang Y."/>
            <person name="Lin X."/>
            <person name="Liu X."/>
            <person name="Mattei B."/>
            <person name="McIntosh T.C."/>
            <person name="McLeod M.P."/>
            <person name="McPherson D."/>
            <person name="Merkulov G."/>
            <person name="Milshina N.V."/>
            <person name="Mobarry C."/>
            <person name="Morris J."/>
            <person name="Moshrefi A."/>
            <person name="Mount S.M."/>
            <person name="Moy M."/>
            <person name="Murphy B."/>
            <person name="Murphy L."/>
            <person name="Muzny D.M."/>
            <person name="Nelson D.L."/>
            <person name="Nelson D.R."/>
            <person name="Nelson K.A."/>
            <person name="Nixon K."/>
            <person name="Nusskern D.R."/>
            <person name="Pacleb J.M."/>
            <person name="Palazzolo M."/>
            <person name="Pittman G.S."/>
            <person name="Pan S."/>
            <person name="Pollard J."/>
            <person name="Puri V."/>
            <person name="Reese M.G."/>
            <person name="Reinert K."/>
            <person name="Remington K."/>
            <person name="Saunders R.D."/>
            <person name="Scheeler F."/>
            <person name="Shen H."/>
            <person name="Shue B.C."/>
            <person name="Siden-Kiamos I."/>
            <person name="Simpson M."/>
            <person name="Skupski M.P."/>
            <person name="Smith T."/>
            <person name="Spier E."/>
            <person name="Spradling A.C."/>
            <person name="Stapleton M."/>
            <person name="Strong R."/>
            <person name="Sun E."/>
            <person name="Svirskas R."/>
            <person name="Tector C."/>
            <person name="Turner R."/>
            <person name="Venter E."/>
            <person name="Wang A.H."/>
            <person name="Wang X."/>
            <person name="Wang Z.Y."/>
            <person name="Wassarman D.A."/>
            <person name="Weinstock G.M."/>
            <person name="Weissenbach J."/>
            <person name="Williams S.M."/>
            <person name="WoodageT"/>
            <person name="Worley K.C."/>
            <person name="Wu D."/>
            <person name="Yang S."/>
            <person name="Yao Q.A."/>
            <person name="Ye J."/>
            <person name="Yeh R.F."/>
            <person name="Zaveri J.S."/>
            <person name="Zhan M."/>
            <person name="Zhang G."/>
            <person name="Zhao Q."/>
            <person name="Zheng L."/>
            <person name="Zheng X.H."/>
            <person name="Zhong F.N."/>
            <person name="Zhong W."/>
            <person name="Zhou X."/>
            <person name="Zhu S."/>
            <person name="Zhu X."/>
            <person name="Smith H.O."/>
            <person name="Gibbs R.A."/>
            <person name="Myers E.W."/>
            <person name="Rubin G.M."/>
            <person name="Venter J.C."/>
        </authorList>
    </citation>
    <scope>NUCLEOTIDE SEQUENCE [LARGE SCALE GENOMIC DNA]</scope>
    <source>
        <strain evidence="4">Berkeley</strain>
    </source>
</reference>
<accession>A0A384TTL1</accession>
<dbReference type="Proteomes" id="UP000000803">
    <property type="component" value="Chromosome 2R"/>
</dbReference>
<reference evidence="2" key="13">
    <citation type="submission" date="2020-04" db="EMBL/GenBank/DDBJ databases">
        <authorList>
            <consortium name="FlyBase"/>
        </authorList>
    </citation>
    <scope>NUCLEOTIDE SEQUENCE</scope>
</reference>
<dbReference type="RefSeq" id="NP_001334722.1">
    <property type="nucleotide sequence ID" value="NM_001347783.1"/>
</dbReference>
<dbReference type="AlphaFoldDB" id="A0A384TTL1"/>